<reference evidence="2 3" key="1">
    <citation type="submission" date="2016-06" db="EMBL/GenBank/DDBJ databases">
        <title>Draft Genome Sequence of Tenacibaculum soleae UCD-KL19.</title>
        <authorList>
            <person name="Eisen J.A."/>
            <person name="Coil D.A."/>
            <person name="Lujan K.M."/>
        </authorList>
    </citation>
    <scope>NUCLEOTIDE SEQUENCE [LARGE SCALE GENOMIC DNA]</scope>
    <source>
        <strain evidence="2 3">UCD-KL19</strain>
    </source>
</reference>
<evidence type="ECO:0000256" key="1">
    <source>
        <dbReference type="SAM" id="Phobius"/>
    </source>
</evidence>
<keyword evidence="1" id="KW-1133">Transmembrane helix</keyword>
<protein>
    <recommendedName>
        <fullName evidence="4">ABC transporter permease</fullName>
    </recommendedName>
</protein>
<feature type="transmembrane region" description="Helical" evidence="1">
    <location>
        <begin position="149"/>
        <end position="170"/>
    </location>
</feature>
<feature type="transmembrane region" description="Helical" evidence="1">
    <location>
        <begin position="20"/>
        <end position="39"/>
    </location>
</feature>
<dbReference type="OrthoDB" id="6016419at2"/>
<proteinExistence type="predicted"/>
<dbReference type="AlphaFoldDB" id="A0A1B9Y2Z8"/>
<organism evidence="2 3">
    <name type="scientific">Tenacibaculum soleae</name>
    <dbReference type="NCBI Taxonomy" id="447689"/>
    <lineage>
        <taxon>Bacteria</taxon>
        <taxon>Pseudomonadati</taxon>
        <taxon>Bacteroidota</taxon>
        <taxon>Flavobacteriia</taxon>
        <taxon>Flavobacteriales</taxon>
        <taxon>Flavobacteriaceae</taxon>
        <taxon>Tenacibaculum</taxon>
    </lineage>
</organism>
<feature type="transmembrane region" description="Helical" evidence="1">
    <location>
        <begin position="191"/>
        <end position="217"/>
    </location>
</feature>
<comment type="caution">
    <text evidence="2">The sequence shown here is derived from an EMBL/GenBank/DDBJ whole genome shotgun (WGS) entry which is preliminary data.</text>
</comment>
<feature type="transmembrane region" description="Helical" evidence="1">
    <location>
        <begin position="223"/>
        <end position="247"/>
    </location>
</feature>
<feature type="transmembrane region" description="Helical" evidence="1">
    <location>
        <begin position="451"/>
        <end position="470"/>
    </location>
</feature>
<keyword evidence="1" id="KW-0812">Transmembrane</keyword>
<evidence type="ECO:0008006" key="4">
    <source>
        <dbReference type="Google" id="ProtNLM"/>
    </source>
</evidence>
<dbReference type="GO" id="GO:0005886">
    <property type="term" value="C:plasma membrane"/>
    <property type="evidence" value="ECO:0007669"/>
    <property type="project" value="UniProtKB-SubCell"/>
</dbReference>
<keyword evidence="3" id="KW-1185">Reference proteome</keyword>
<dbReference type="STRING" id="447689.BA195_05730"/>
<name>A0A1B9Y2Z8_9FLAO</name>
<sequence length="480" mass="55907">MKLILLLWQREGISIIRNIFQMILLISIVLLGIYAIYYGNSIITKQQETIENVQSIQKNEFENYKKSFTNEHTSIKEKQLFNIASDPAYAWYRHEYHAVLNPHNLAHMSLGQRDIEPYYRKLTAASLYYQLFENELANPLKLYIGNFDLSFVLIYLFPLLIIVFTYGLYAEEKENGMLPLLKLQTVGLRKILLIRISFYYVLIAGIAFLLSSIGFLIATNVKILTIALWITAILCYFSFWFTLMFFLVSLKKNSSLTAISAAGLWLLFLIVLPAVINVYANIAYPIDNMSLADITRRKSLENEEDINEAKSVIREYLHYRDDLKGAKALIDTNTMSKAYAAFTALNDNHHKKKVVDYFNQIQLRQKWISLFQWANPAVNTQNILNKITETDAAIFQDFHLSITNFHKEITHFYFDRLFLNKQITNNDYKNLPKFNLNTNNSSKIKNIRSSLIEIISISFFLFGLSFIFFNKTIFIKAFKK</sequence>
<dbReference type="GO" id="GO:0140359">
    <property type="term" value="F:ABC-type transporter activity"/>
    <property type="evidence" value="ECO:0007669"/>
    <property type="project" value="InterPro"/>
</dbReference>
<dbReference type="PANTHER" id="PTHR43471">
    <property type="entry name" value="ABC TRANSPORTER PERMEASE"/>
    <property type="match status" value="1"/>
</dbReference>
<accession>A0A1B9Y2Z8</accession>
<evidence type="ECO:0000313" key="2">
    <source>
        <dbReference type="EMBL" id="OCK44184.1"/>
    </source>
</evidence>
<dbReference type="Pfam" id="PF12040">
    <property type="entry name" value="DUF3526"/>
    <property type="match status" value="1"/>
</dbReference>
<dbReference type="EMBL" id="MAKX01000001">
    <property type="protein sequence ID" value="OCK44184.1"/>
    <property type="molecule type" value="Genomic_DNA"/>
</dbReference>
<keyword evidence="1" id="KW-0472">Membrane</keyword>
<gene>
    <name evidence="2" type="ORF">BA195_05730</name>
</gene>
<dbReference type="InterPro" id="IPR021913">
    <property type="entry name" value="DUF3526"/>
</dbReference>
<evidence type="ECO:0000313" key="3">
    <source>
        <dbReference type="Proteomes" id="UP000093186"/>
    </source>
</evidence>
<dbReference type="PANTHER" id="PTHR43471:SF14">
    <property type="entry name" value="ABC-2 TYPE TRANSPORT SYSTEM PERMEASE PROTEIN"/>
    <property type="match status" value="1"/>
</dbReference>
<feature type="transmembrane region" description="Helical" evidence="1">
    <location>
        <begin position="259"/>
        <end position="280"/>
    </location>
</feature>
<dbReference type="Proteomes" id="UP000093186">
    <property type="component" value="Unassembled WGS sequence"/>
</dbReference>
<dbReference type="RefSeq" id="WP_068703312.1">
    <property type="nucleotide sequence ID" value="NZ_MAKX01000001.1"/>
</dbReference>